<dbReference type="AlphaFoldDB" id="A0AA38I209"/>
<feature type="domain" description="Receptor ligand binding region" evidence="5">
    <location>
        <begin position="86"/>
        <end position="436"/>
    </location>
</feature>
<dbReference type="PANTHER" id="PTHR44755">
    <property type="entry name" value="NATRIURETIC PEPTIDE RECEPTOR 3-RELATED"/>
    <property type="match status" value="1"/>
</dbReference>
<accession>A0AA38I209</accession>
<dbReference type="FunFam" id="3.40.50.2300:FF:000279">
    <property type="entry name" value="Guanylate cyclase"/>
    <property type="match status" value="1"/>
</dbReference>
<evidence type="ECO:0000256" key="4">
    <source>
        <dbReference type="ARBA" id="ARBA00023136"/>
    </source>
</evidence>
<dbReference type="GO" id="GO:0017046">
    <property type="term" value="F:peptide hormone binding"/>
    <property type="evidence" value="ECO:0007669"/>
    <property type="project" value="TreeGrafter"/>
</dbReference>
<dbReference type="CDD" id="cd06370">
    <property type="entry name" value="PBP1_SAP_GC-like"/>
    <property type="match status" value="1"/>
</dbReference>
<evidence type="ECO:0000313" key="6">
    <source>
        <dbReference type="EMBL" id="KAJ3646287.1"/>
    </source>
</evidence>
<keyword evidence="2" id="KW-0812">Transmembrane</keyword>
<dbReference type="InterPro" id="IPR052612">
    <property type="entry name" value="ANP_Clearance_Receptor"/>
</dbReference>
<comment type="caution">
    <text evidence="6">The sequence shown here is derived from an EMBL/GenBank/DDBJ whole genome shotgun (WGS) entry which is preliminary data.</text>
</comment>
<organism evidence="6 7">
    <name type="scientific">Zophobas morio</name>
    <dbReference type="NCBI Taxonomy" id="2755281"/>
    <lineage>
        <taxon>Eukaryota</taxon>
        <taxon>Metazoa</taxon>
        <taxon>Ecdysozoa</taxon>
        <taxon>Arthropoda</taxon>
        <taxon>Hexapoda</taxon>
        <taxon>Insecta</taxon>
        <taxon>Pterygota</taxon>
        <taxon>Neoptera</taxon>
        <taxon>Endopterygota</taxon>
        <taxon>Coleoptera</taxon>
        <taxon>Polyphaga</taxon>
        <taxon>Cucujiformia</taxon>
        <taxon>Tenebrionidae</taxon>
        <taxon>Zophobas</taxon>
    </lineage>
</organism>
<dbReference type="InterPro" id="IPR028082">
    <property type="entry name" value="Peripla_BP_I"/>
</dbReference>
<reference evidence="6" key="1">
    <citation type="journal article" date="2023" name="G3 (Bethesda)">
        <title>Whole genome assemblies of Zophobas morio and Tenebrio molitor.</title>
        <authorList>
            <person name="Kaur S."/>
            <person name="Stinson S.A."/>
            <person name="diCenzo G.C."/>
        </authorList>
    </citation>
    <scope>NUCLEOTIDE SEQUENCE</scope>
    <source>
        <strain evidence="6">QUZm001</strain>
    </source>
</reference>
<dbReference type="EMBL" id="JALNTZ010000007">
    <property type="protein sequence ID" value="KAJ3646287.1"/>
    <property type="molecule type" value="Genomic_DNA"/>
</dbReference>
<keyword evidence="3" id="KW-1133">Transmembrane helix</keyword>
<name>A0AA38I209_9CUCU</name>
<evidence type="ECO:0000256" key="3">
    <source>
        <dbReference type="ARBA" id="ARBA00022989"/>
    </source>
</evidence>
<proteinExistence type="predicted"/>
<evidence type="ECO:0000313" key="7">
    <source>
        <dbReference type="Proteomes" id="UP001168821"/>
    </source>
</evidence>
<gene>
    <name evidence="6" type="ORF">Zmor_023879</name>
</gene>
<dbReference type="PANTHER" id="PTHR44755:SF8">
    <property type="entry name" value="RECEPTOR LIGAND BINDING REGION DOMAIN-CONTAINING PROTEIN"/>
    <property type="match status" value="1"/>
</dbReference>
<dbReference type="Proteomes" id="UP001168821">
    <property type="component" value="Unassembled WGS sequence"/>
</dbReference>
<dbReference type="Gene3D" id="3.40.50.2300">
    <property type="match status" value="2"/>
</dbReference>
<evidence type="ECO:0000256" key="1">
    <source>
        <dbReference type="ARBA" id="ARBA00004370"/>
    </source>
</evidence>
<dbReference type="GO" id="GO:0038023">
    <property type="term" value="F:signaling receptor activity"/>
    <property type="evidence" value="ECO:0007669"/>
    <property type="project" value="TreeGrafter"/>
</dbReference>
<dbReference type="InterPro" id="IPR001828">
    <property type="entry name" value="ANF_lig-bd_rcpt"/>
</dbReference>
<dbReference type="SUPFAM" id="SSF53822">
    <property type="entry name" value="Periplasmic binding protein-like I"/>
    <property type="match status" value="1"/>
</dbReference>
<protein>
    <recommendedName>
        <fullName evidence="5">Receptor ligand binding region domain-containing protein</fullName>
    </recommendedName>
</protein>
<comment type="subcellular location">
    <subcellularLocation>
        <location evidence="1">Membrane</location>
    </subcellularLocation>
</comment>
<sequence length="497" mass="55620">MGDLFLRPVGVMKGRENVEVESRPMDLITILPLLTLKHQTSCNNVNNSTQDYQILYSYLTGTGAHNFSESVTIGFLGAYGQAQVVLGALPLAVEAVNEDADLLPGRRLSYVAADIGTNSPGLSRSKSSLAAQAIRVMTEMRDNGTVAFIGPDDTCSSEALVAAAWNLPMISYKCSDTRVSDKKVFFTFARTLPPSSKVSKSVVALLRAFQWHRFVVVSGTHPASASEVQEAIEELSIIHGLTVTDIKQYSDYIPHYIEQMDNIVADTYMKTRVYVFVGEHIALIDFIKCLQRRKLLDTGDYVVISVDDEIYDPNRRIKIIRRDYLDPFLSETWGNVSDVMGFRSVLKLTPSHPRNPKYKYVCEKIKASSAKPPFCVPYHHKIFDSISVPIQAAYLYDAVMIYARALTEVFQNNEDPRNGTAVLRRIVNRSYHSIQGYDNKPRRGDGDLSRKTAWLFKWESSSGAVSEVRTMGEVESSQKGEFSKFCANLFTVNLNLN</sequence>
<dbReference type="Pfam" id="PF01094">
    <property type="entry name" value="ANF_receptor"/>
    <property type="match status" value="1"/>
</dbReference>
<dbReference type="GO" id="GO:0007165">
    <property type="term" value="P:signal transduction"/>
    <property type="evidence" value="ECO:0007669"/>
    <property type="project" value="TreeGrafter"/>
</dbReference>
<keyword evidence="4" id="KW-0472">Membrane</keyword>
<keyword evidence="7" id="KW-1185">Reference proteome</keyword>
<evidence type="ECO:0000256" key="2">
    <source>
        <dbReference type="ARBA" id="ARBA00022692"/>
    </source>
</evidence>
<dbReference type="GO" id="GO:0016020">
    <property type="term" value="C:membrane"/>
    <property type="evidence" value="ECO:0007669"/>
    <property type="project" value="UniProtKB-SubCell"/>
</dbReference>
<evidence type="ECO:0000259" key="5">
    <source>
        <dbReference type="Pfam" id="PF01094"/>
    </source>
</evidence>